<keyword evidence="4" id="KW-0964">Secreted</keyword>
<dbReference type="Pfam" id="PF07722">
    <property type="entry name" value="Peptidase_C26"/>
    <property type="match status" value="1"/>
</dbReference>
<organism evidence="11">
    <name type="scientific">Auxenochlorella protothecoides</name>
    <name type="common">Green microalga</name>
    <name type="synonym">Chlorella protothecoides</name>
    <dbReference type="NCBI Taxonomy" id="3075"/>
    <lineage>
        <taxon>Eukaryota</taxon>
        <taxon>Viridiplantae</taxon>
        <taxon>Chlorophyta</taxon>
        <taxon>core chlorophytes</taxon>
        <taxon>Trebouxiophyceae</taxon>
        <taxon>Chlorellales</taxon>
        <taxon>Chlorellaceae</taxon>
        <taxon>Auxenochlorella</taxon>
    </lineage>
</organism>
<dbReference type="EC" id="3.4.19.9" evidence="3 8"/>
<dbReference type="PANTHER" id="PTHR11315">
    <property type="entry name" value="PROTEASE FAMILY C26 GAMMA-GLUTAMYL HYDROLASE"/>
    <property type="match status" value="1"/>
</dbReference>
<feature type="signal peptide" evidence="10">
    <location>
        <begin position="1"/>
        <end position="34"/>
    </location>
</feature>
<dbReference type="SUPFAM" id="SSF52317">
    <property type="entry name" value="Class I glutamine amidotransferase-like"/>
    <property type="match status" value="1"/>
</dbReference>
<proteinExistence type="inferred from homology"/>
<dbReference type="InterPro" id="IPR029062">
    <property type="entry name" value="Class_I_gatase-like"/>
</dbReference>
<gene>
    <name evidence="11" type="ORF">g.4429</name>
</gene>
<feature type="active site" description="Nucleophile" evidence="7 8">
    <location>
        <position position="156"/>
    </location>
</feature>
<comment type="similarity">
    <text evidence="2">Belongs to the peptidase C26 family.</text>
</comment>
<dbReference type="AlphaFoldDB" id="A0A1D1ZUD8"/>
<dbReference type="GO" id="GO:0034722">
    <property type="term" value="F:gamma-glutamyl-peptidase activity"/>
    <property type="evidence" value="ECO:0007669"/>
    <property type="project" value="UniProtKB-UniRule"/>
</dbReference>
<sequence length="390" mass="43344">MQRHNFSIVNIMVNKVVPLALLALLCICAAPATGRQLLDADTLEAEAHGVDGKYKNDKPLIGILTQACHFCPGRSYVAAGFVKWIEAAGGRAVPIRFYASDNELHRLFKSVNGIIFPGGLTDIWLDNPYVIAARKLWTWAREANDAGDVFPIWGTCLGFQLLHVLEANVSFTELLIRTDSVGHASTLDLTEAAPSSALFGGISPHLARKVADPALNITMENHYFGLPPEHYRRWGVLGEAFTVVSTTRDRVGVEYISTAEHRRYPFFATQWHPEKPPYEFGMKAIPHSLDAVLVSQHLANVFVDTARRSGHEPESHEEELVMLIYNTKPYFTLKDSVMDRSYDGPDMTYFFDSKDDAPDNGLRGAEPRGSTSFAGRVYRGQEAPHLTAWA</sequence>
<dbReference type="PROSITE" id="PS51273">
    <property type="entry name" value="GATASE_TYPE_1"/>
    <property type="match status" value="1"/>
</dbReference>
<evidence type="ECO:0000256" key="6">
    <source>
        <dbReference type="ARBA" id="ARBA00022801"/>
    </source>
</evidence>
<protein>
    <recommendedName>
        <fullName evidence="3 8">folate gamma-glutamyl hydrolase</fullName>
        <ecNumber evidence="3 8">3.4.19.9</ecNumber>
    </recommendedName>
</protein>
<evidence type="ECO:0000256" key="5">
    <source>
        <dbReference type="ARBA" id="ARBA00022729"/>
    </source>
</evidence>
<dbReference type="InterPro" id="IPR011697">
    <property type="entry name" value="Peptidase_C26"/>
</dbReference>
<evidence type="ECO:0000256" key="7">
    <source>
        <dbReference type="PIRSR" id="PIRSR615527-1"/>
    </source>
</evidence>
<evidence type="ECO:0000256" key="8">
    <source>
        <dbReference type="PROSITE-ProRule" id="PRU00607"/>
    </source>
</evidence>
<comment type="subcellular location">
    <subcellularLocation>
        <location evidence="1">Secreted</location>
        <location evidence="1">Extracellular space</location>
    </subcellularLocation>
</comment>
<dbReference type="GO" id="GO:0005773">
    <property type="term" value="C:vacuole"/>
    <property type="evidence" value="ECO:0007669"/>
    <property type="project" value="TreeGrafter"/>
</dbReference>
<feature type="region of interest" description="Disordered" evidence="9">
    <location>
        <begin position="358"/>
        <end position="377"/>
    </location>
</feature>
<evidence type="ECO:0000256" key="3">
    <source>
        <dbReference type="ARBA" id="ARBA00012886"/>
    </source>
</evidence>
<evidence type="ECO:0000256" key="9">
    <source>
        <dbReference type="SAM" id="MobiDB-lite"/>
    </source>
</evidence>
<reference evidence="11" key="1">
    <citation type="submission" date="2015-08" db="EMBL/GenBank/DDBJ databases">
        <authorList>
            <person name="Babu N.S."/>
            <person name="Beckwith C.J."/>
            <person name="Beseler K.G."/>
            <person name="Brison A."/>
            <person name="Carone J.V."/>
            <person name="Caskin T.P."/>
            <person name="Diamond M."/>
            <person name="Durham M.E."/>
            <person name="Foxe J.M."/>
            <person name="Go M."/>
            <person name="Henderson B.A."/>
            <person name="Jones I.B."/>
            <person name="McGettigan J.A."/>
            <person name="Micheletti S.J."/>
            <person name="Nasrallah M.E."/>
            <person name="Ortiz D."/>
            <person name="Piller C.R."/>
            <person name="Privatt S.R."/>
            <person name="Schneider S.L."/>
            <person name="Sharp S."/>
            <person name="Smith T.C."/>
            <person name="Stanton J.D."/>
            <person name="Ullery H.E."/>
            <person name="Wilson R.J."/>
            <person name="Serrano M.G."/>
            <person name="Buck G."/>
            <person name="Lee V."/>
            <person name="Wang Y."/>
            <person name="Carvalho R."/>
            <person name="Voegtly L."/>
            <person name="Shi R."/>
            <person name="Duckworth R."/>
            <person name="Johnson A."/>
            <person name="Loviza R."/>
            <person name="Walstead R."/>
            <person name="Shah Z."/>
            <person name="Kiflezghi M."/>
            <person name="Wade K."/>
            <person name="Ball S.L."/>
            <person name="Bradley K.W."/>
            <person name="Asai D.J."/>
            <person name="Bowman C.A."/>
            <person name="Russell D.A."/>
            <person name="Pope W.H."/>
            <person name="Jacobs-Sera D."/>
            <person name="Hendrix R.W."/>
            <person name="Hatfull G.F."/>
        </authorList>
    </citation>
    <scope>NUCLEOTIDE SEQUENCE</scope>
</reference>
<dbReference type="Gene3D" id="3.40.50.880">
    <property type="match status" value="1"/>
</dbReference>
<keyword evidence="5 10" id="KW-0732">Signal</keyword>
<dbReference type="InterPro" id="IPR015527">
    <property type="entry name" value="Pept_C26_g-glut_hydrolase"/>
</dbReference>
<feature type="chain" id="PRO_5008901237" description="folate gamma-glutamyl hydrolase" evidence="10">
    <location>
        <begin position="35"/>
        <end position="390"/>
    </location>
</feature>
<comment type="catalytic activity">
    <reaction evidence="8">
        <text>(6S)-5,6,7,8-tetrahydrofolyl-(gamma-L-Glu)(n) + (n-1) H2O = (6S)-5,6,7,8-tetrahydrofolate + (n-1) L-glutamate</text>
        <dbReference type="Rhea" id="RHEA:56784"/>
        <dbReference type="Rhea" id="RHEA-COMP:14738"/>
        <dbReference type="ChEBI" id="CHEBI:15377"/>
        <dbReference type="ChEBI" id="CHEBI:29985"/>
        <dbReference type="ChEBI" id="CHEBI:57453"/>
        <dbReference type="ChEBI" id="CHEBI:141005"/>
        <dbReference type="EC" id="3.4.19.9"/>
    </reaction>
</comment>
<dbReference type="GO" id="GO:0046900">
    <property type="term" value="P:tetrahydrofolylpolyglutamate metabolic process"/>
    <property type="evidence" value="ECO:0007669"/>
    <property type="project" value="TreeGrafter"/>
</dbReference>
<name>A0A1D1ZUD8_AUXPR</name>
<evidence type="ECO:0000256" key="4">
    <source>
        <dbReference type="ARBA" id="ARBA00022525"/>
    </source>
</evidence>
<keyword evidence="6 8" id="KW-0378">Hydrolase</keyword>
<dbReference type="PANTHER" id="PTHR11315:SF0">
    <property type="entry name" value="FOLATE GAMMA-GLUTAMYL HYDROLASE"/>
    <property type="match status" value="1"/>
</dbReference>
<evidence type="ECO:0000256" key="2">
    <source>
        <dbReference type="ARBA" id="ARBA00011083"/>
    </source>
</evidence>
<dbReference type="EMBL" id="GDKF01008038">
    <property type="protein sequence ID" value="JAT70584.1"/>
    <property type="molecule type" value="Transcribed_RNA"/>
</dbReference>
<feature type="active site" description="Proton donor" evidence="7">
    <location>
        <position position="272"/>
    </location>
</feature>
<evidence type="ECO:0000256" key="10">
    <source>
        <dbReference type="SAM" id="SignalP"/>
    </source>
</evidence>
<feature type="active site" evidence="8">
    <location>
        <position position="272"/>
    </location>
</feature>
<accession>A0A1D1ZUD8</accession>
<dbReference type="GO" id="GO:0005576">
    <property type="term" value="C:extracellular region"/>
    <property type="evidence" value="ECO:0007669"/>
    <property type="project" value="UniProtKB-SubCell"/>
</dbReference>
<evidence type="ECO:0000256" key="1">
    <source>
        <dbReference type="ARBA" id="ARBA00004239"/>
    </source>
</evidence>
<dbReference type="PROSITE" id="PS51275">
    <property type="entry name" value="PEPTIDASE_C26_GGH"/>
    <property type="match status" value="1"/>
</dbReference>
<evidence type="ECO:0000313" key="11">
    <source>
        <dbReference type="EMBL" id="JAT70584.1"/>
    </source>
</evidence>